<comment type="caution">
    <text evidence="2">The sequence shown here is derived from an EMBL/GenBank/DDBJ whole genome shotgun (WGS) entry which is preliminary data.</text>
</comment>
<gene>
    <name evidence="2" type="ORF">BS47DRAFT_1387037</name>
</gene>
<name>A0A9P6BCK4_9AGAM</name>
<protein>
    <submittedName>
        <fullName evidence="2">Uncharacterized protein</fullName>
    </submittedName>
</protein>
<dbReference type="EMBL" id="MU128910">
    <property type="protein sequence ID" value="KAF9520875.1"/>
    <property type="molecule type" value="Genomic_DNA"/>
</dbReference>
<keyword evidence="3" id="KW-1185">Reference proteome</keyword>
<evidence type="ECO:0000256" key="1">
    <source>
        <dbReference type="SAM" id="MobiDB-lite"/>
    </source>
</evidence>
<feature type="compositionally biased region" description="Low complexity" evidence="1">
    <location>
        <begin position="28"/>
        <end position="47"/>
    </location>
</feature>
<dbReference type="Proteomes" id="UP000886523">
    <property type="component" value="Unassembled WGS sequence"/>
</dbReference>
<feature type="compositionally biased region" description="Polar residues" evidence="1">
    <location>
        <begin position="17"/>
        <end position="27"/>
    </location>
</feature>
<dbReference type="AlphaFoldDB" id="A0A9P6BCK4"/>
<accession>A0A9P6BCK4</accession>
<organism evidence="2 3">
    <name type="scientific">Hydnum rufescens UP504</name>
    <dbReference type="NCBI Taxonomy" id="1448309"/>
    <lineage>
        <taxon>Eukaryota</taxon>
        <taxon>Fungi</taxon>
        <taxon>Dikarya</taxon>
        <taxon>Basidiomycota</taxon>
        <taxon>Agaricomycotina</taxon>
        <taxon>Agaricomycetes</taxon>
        <taxon>Cantharellales</taxon>
        <taxon>Hydnaceae</taxon>
        <taxon>Hydnum</taxon>
    </lineage>
</organism>
<feature type="region of interest" description="Disordered" evidence="1">
    <location>
        <begin position="1"/>
        <end position="49"/>
    </location>
</feature>
<reference evidence="2" key="1">
    <citation type="journal article" date="2020" name="Nat. Commun.">
        <title>Large-scale genome sequencing of mycorrhizal fungi provides insights into the early evolution of symbiotic traits.</title>
        <authorList>
            <person name="Miyauchi S."/>
            <person name="Kiss E."/>
            <person name="Kuo A."/>
            <person name="Drula E."/>
            <person name="Kohler A."/>
            <person name="Sanchez-Garcia M."/>
            <person name="Morin E."/>
            <person name="Andreopoulos B."/>
            <person name="Barry K.W."/>
            <person name="Bonito G."/>
            <person name="Buee M."/>
            <person name="Carver A."/>
            <person name="Chen C."/>
            <person name="Cichocki N."/>
            <person name="Clum A."/>
            <person name="Culley D."/>
            <person name="Crous P.W."/>
            <person name="Fauchery L."/>
            <person name="Girlanda M."/>
            <person name="Hayes R.D."/>
            <person name="Keri Z."/>
            <person name="LaButti K."/>
            <person name="Lipzen A."/>
            <person name="Lombard V."/>
            <person name="Magnuson J."/>
            <person name="Maillard F."/>
            <person name="Murat C."/>
            <person name="Nolan M."/>
            <person name="Ohm R.A."/>
            <person name="Pangilinan J."/>
            <person name="Pereira M.F."/>
            <person name="Perotto S."/>
            <person name="Peter M."/>
            <person name="Pfister S."/>
            <person name="Riley R."/>
            <person name="Sitrit Y."/>
            <person name="Stielow J.B."/>
            <person name="Szollosi G."/>
            <person name="Zifcakova L."/>
            <person name="Stursova M."/>
            <person name="Spatafora J.W."/>
            <person name="Tedersoo L."/>
            <person name="Vaario L.M."/>
            <person name="Yamada A."/>
            <person name="Yan M."/>
            <person name="Wang P."/>
            <person name="Xu J."/>
            <person name="Bruns T."/>
            <person name="Baldrian P."/>
            <person name="Vilgalys R."/>
            <person name="Dunand C."/>
            <person name="Henrissat B."/>
            <person name="Grigoriev I.V."/>
            <person name="Hibbett D."/>
            <person name="Nagy L.G."/>
            <person name="Martin F.M."/>
        </authorList>
    </citation>
    <scope>NUCLEOTIDE SEQUENCE</scope>
    <source>
        <strain evidence="2">UP504</strain>
    </source>
</reference>
<evidence type="ECO:0000313" key="3">
    <source>
        <dbReference type="Proteomes" id="UP000886523"/>
    </source>
</evidence>
<evidence type="ECO:0000313" key="2">
    <source>
        <dbReference type="EMBL" id="KAF9520875.1"/>
    </source>
</evidence>
<proteinExistence type="predicted"/>
<sequence length="164" mass="18012">MYPPQRRPSPTRITLDHPSSSFESPAQSLTSPSSSSLSPSPSSLSSSEARDASKSCGFLPFPAGPVVVGVSTLDPAARPRASLAQTLKRQQFIVVQGKSLQFGDDGHMIVLNGTFVRHREQVEHNPNVRGHHMHRDRFNGLKGVRLRRWALLADARLLLLVRTT</sequence>